<dbReference type="PANTHER" id="PTHR33303:SF2">
    <property type="entry name" value="COA-BINDING DOMAIN-CONTAINING PROTEIN"/>
    <property type="match status" value="1"/>
</dbReference>
<accession>A0A0L8KAC7</accession>
<sequence length="149" mass="15606">MSVDTTTTEAGEPAAYSAAEAVRRILTSTGDTWAVVGLSSNQARAAYGVAAVLQRFGKRIVPVHPKAETVHGEQGYASLADVPFPVDVVDVFVNSDQAGGIADEAVAIGAKAVWFQLGVMDDDAFARTRAAGLDMVMDRCPAIEIPRLG</sequence>
<evidence type="ECO:0000259" key="1">
    <source>
        <dbReference type="SMART" id="SM00881"/>
    </source>
</evidence>
<evidence type="ECO:0000313" key="2">
    <source>
        <dbReference type="EMBL" id="KOG22719.1"/>
    </source>
</evidence>
<proteinExistence type="predicted"/>
<feature type="domain" description="CoA-binding" evidence="1">
    <location>
        <begin position="26"/>
        <end position="119"/>
    </location>
</feature>
<dbReference type="RefSeq" id="WP_051786740.1">
    <property type="nucleotide sequence ID" value="NZ_LGUP01000237.1"/>
</dbReference>
<dbReference type="InterPro" id="IPR003781">
    <property type="entry name" value="CoA-bd"/>
</dbReference>
<reference evidence="2 3" key="1">
    <citation type="submission" date="2015-06" db="EMBL/GenBank/DDBJ databases">
        <authorList>
            <person name="Hoefler B.C."/>
            <person name="Straight P.D."/>
        </authorList>
    </citation>
    <scope>NUCLEOTIDE SEQUENCE [LARGE SCALE GENOMIC DNA]</scope>
    <source>
        <strain evidence="2 3">NRRL 3427</strain>
    </source>
</reference>
<dbReference type="EMBL" id="LGUP01000237">
    <property type="protein sequence ID" value="KOG22719.1"/>
    <property type="molecule type" value="Genomic_DNA"/>
</dbReference>
<dbReference type="Proteomes" id="UP000037023">
    <property type="component" value="Unassembled WGS sequence"/>
</dbReference>
<dbReference type="SUPFAM" id="SSF51735">
    <property type="entry name" value="NAD(P)-binding Rossmann-fold domains"/>
    <property type="match status" value="1"/>
</dbReference>
<organism evidence="2 3">
    <name type="scientific">Streptomyces viridochromogenes</name>
    <dbReference type="NCBI Taxonomy" id="1938"/>
    <lineage>
        <taxon>Bacteria</taxon>
        <taxon>Bacillati</taxon>
        <taxon>Actinomycetota</taxon>
        <taxon>Actinomycetes</taxon>
        <taxon>Kitasatosporales</taxon>
        <taxon>Streptomycetaceae</taxon>
        <taxon>Streptomyces</taxon>
    </lineage>
</organism>
<dbReference type="PANTHER" id="PTHR33303">
    <property type="entry name" value="CYTOPLASMIC PROTEIN-RELATED"/>
    <property type="match status" value="1"/>
</dbReference>
<evidence type="ECO:0000313" key="3">
    <source>
        <dbReference type="Proteomes" id="UP000037023"/>
    </source>
</evidence>
<name>A0A0L8KAC7_STRVR</name>
<protein>
    <submittedName>
        <fullName evidence="2">CoA-binding protein</fullName>
    </submittedName>
</protein>
<comment type="caution">
    <text evidence="2">The sequence shown here is derived from an EMBL/GenBank/DDBJ whole genome shotgun (WGS) entry which is preliminary data.</text>
</comment>
<gene>
    <name evidence="2" type="ORF">ADK34_20960</name>
</gene>
<dbReference type="AlphaFoldDB" id="A0A0L8KAC7"/>
<dbReference type="PATRIC" id="fig|1938.6.peg.4510"/>
<dbReference type="OrthoDB" id="9804695at2"/>
<dbReference type="SMART" id="SM00881">
    <property type="entry name" value="CoA_binding"/>
    <property type="match status" value="1"/>
</dbReference>
<dbReference type="InterPro" id="IPR036291">
    <property type="entry name" value="NAD(P)-bd_dom_sf"/>
</dbReference>
<dbReference type="Pfam" id="PF13380">
    <property type="entry name" value="CoA_binding_2"/>
    <property type="match status" value="1"/>
</dbReference>
<dbReference type="Gene3D" id="3.40.50.720">
    <property type="entry name" value="NAD(P)-binding Rossmann-like Domain"/>
    <property type="match status" value="1"/>
</dbReference>